<accession>A0AAV0D4G1</accession>
<proteinExistence type="predicted"/>
<evidence type="ECO:0000313" key="2">
    <source>
        <dbReference type="EMBL" id="CAH9090028.1"/>
    </source>
</evidence>
<evidence type="ECO:0000313" key="3">
    <source>
        <dbReference type="Proteomes" id="UP001152523"/>
    </source>
</evidence>
<evidence type="ECO:0000256" key="1">
    <source>
        <dbReference type="SAM" id="MobiDB-lite"/>
    </source>
</evidence>
<sequence>MSDGINKEETRRKSGSATSSKAATALNFLSMVSSSSTDLPPRDCRLTLFNFRAPPPLFRQGAASLLQGSLTRLWYERGACVCQLSTANIKEIQSNFGNTEKYGLI</sequence>
<keyword evidence="3" id="KW-1185">Reference proteome</keyword>
<organism evidence="2 3">
    <name type="scientific">Cuscuta epithymum</name>
    <dbReference type="NCBI Taxonomy" id="186058"/>
    <lineage>
        <taxon>Eukaryota</taxon>
        <taxon>Viridiplantae</taxon>
        <taxon>Streptophyta</taxon>
        <taxon>Embryophyta</taxon>
        <taxon>Tracheophyta</taxon>
        <taxon>Spermatophyta</taxon>
        <taxon>Magnoliopsida</taxon>
        <taxon>eudicotyledons</taxon>
        <taxon>Gunneridae</taxon>
        <taxon>Pentapetalae</taxon>
        <taxon>asterids</taxon>
        <taxon>lamiids</taxon>
        <taxon>Solanales</taxon>
        <taxon>Convolvulaceae</taxon>
        <taxon>Cuscuteae</taxon>
        <taxon>Cuscuta</taxon>
        <taxon>Cuscuta subgen. Cuscuta</taxon>
    </lineage>
</organism>
<dbReference type="EMBL" id="CAMAPF010000062">
    <property type="protein sequence ID" value="CAH9090028.1"/>
    <property type="molecule type" value="Genomic_DNA"/>
</dbReference>
<dbReference type="AlphaFoldDB" id="A0AAV0D4G1"/>
<name>A0AAV0D4G1_9ASTE</name>
<reference evidence="2" key="1">
    <citation type="submission" date="2022-07" db="EMBL/GenBank/DDBJ databases">
        <authorList>
            <person name="Macas J."/>
            <person name="Novak P."/>
            <person name="Neumann P."/>
        </authorList>
    </citation>
    <scope>NUCLEOTIDE SEQUENCE</scope>
</reference>
<comment type="caution">
    <text evidence="2">The sequence shown here is derived from an EMBL/GenBank/DDBJ whole genome shotgun (WGS) entry which is preliminary data.</text>
</comment>
<feature type="region of interest" description="Disordered" evidence="1">
    <location>
        <begin position="1"/>
        <end position="20"/>
    </location>
</feature>
<dbReference type="Proteomes" id="UP001152523">
    <property type="component" value="Unassembled WGS sequence"/>
</dbReference>
<gene>
    <name evidence="2" type="ORF">CEPIT_LOCUS11107</name>
</gene>
<protein>
    <submittedName>
        <fullName evidence="2">Uncharacterized protein</fullName>
    </submittedName>
</protein>
<feature type="compositionally biased region" description="Basic and acidic residues" evidence="1">
    <location>
        <begin position="1"/>
        <end position="12"/>
    </location>
</feature>